<sequence>MGYDVNYNEADYAQAYGICLRVSQELAEVRDRVVAVQRTAVRCQDDIAAAAIGACVAARSPSLDTLIWRLRASVFHAESSGSESRRLSSAIGQAGRNYEATENRVEHQILSESFMQKLGDVIQNIKNNNMRPPTGHMETILRMLMLLRPDFMLDRDKSFGDQVEIQTKELTELMRHFDSRRDAEIVITQQDPPQEVQVNGGPESFYELHSMLEDQGPEGNGKFMVVEIDENTYAVILPGTQERNGGKNPWDDWGIVDGLGLESENYVDAIADAIEASGAKEGDEIILSGYSQGGIHVAQLIKNKFLNRKYTMNKMITLGSPIGGIEIPDRVRSLSVEDDKDMVPGTDGTPNKNRGRNHYTTIFDGPREKIKPLLDEHSLFGAPHQLKNYGDHLRELGEKPKPEIREHLRHFHLPKTPMKIRKFKIERVPRRMTEKQRRENEQRLKNMSLPH</sequence>
<dbReference type="RefSeq" id="WP_172511566.1">
    <property type="nucleotide sequence ID" value="NZ_CP032549.1"/>
</dbReference>
<dbReference type="AlphaFoldDB" id="A0A6H0SGQ8"/>
<evidence type="ECO:0000313" key="3">
    <source>
        <dbReference type="Proteomes" id="UP000502331"/>
    </source>
</evidence>
<dbReference type="SUPFAM" id="SSF53474">
    <property type="entry name" value="alpha/beta-Hydrolases"/>
    <property type="match status" value="1"/>
</dbReference>
<dbReference type="InterPro" id="IPR029058">
    <property type="entry name" value="AB_hydrolase_fold"/>
</dbReference>
<keyword evidence="3" id="KW-1185">Reference proteome</keyword>
<dbReference type="EMBL" id="CP032549">
    <property type="protein sequence ID" value="QIV86693.1"/>
    <property type="molecule type" value="Genomic_DNA"/>
</dbReference>
<dbReference type="Proteomes" id="UP000502331">
    <property type="component" value="Chromosome"/>
</dbReference>
<accession>A0A6H0SGQ8</accession>
<proteinExistence type="predicted"/>
<dbReference type="Gene3D" id="3.40.50.1820">
    <property type="entry name" value="alpha/beta hydrolase"/>
    <property type="match status" value="1"/>
</dbReference>
<name>A0A6H0SGQ8_9MICC</name>
<evidence type="ECO:0000256" key="1">
    <source>
        <dbReference type="SAM" id="MobiDB-lite"/>
    </source>
</evidence>
<organism evidence="2 3">
    <name type="scientific">Glutamicibacter mishrai</name>
    <dbReference type="NCBI Taxonomy" id="1775880"/>
    <lineage>
        <taxon>Bacteria</taxon>
        <taxon>Bacillati</taxon>
        <taxon>Actinomycetota</taxon>
        <taxon>Actinomycetes</taxon>
        <taxon>Micrococcales</taxon>
        <taxon>Micrococcaceae</taxon>
        <taxon>Glutamicibacter</taxon>
    </lineage>
</organism>
<gene>
    <name evidence="2" type="ORF">D3791_05825</name>
</gene>
<protein>
    <recommendedName>
        <fullName evidence="4">PE-PPE domain-containing protein</fullName>
    </recommendedName>
</protein>
<evidence type="ECO:0008006" key="4">
    <source>
        <dbReference type="Google" id="ProtNLM"/>
    </source>
</evidence>
<feature type="region of interest" description="Disordered" evidence="1">
    <location>
        <begin position="432"/>
        <end position="451"/>
    </location>
</feature>
<evidence type="ECO:0000313" key="2">
    <source>
        <dbReference type="EMBL" id="QIV86693.1"/>
    </source>
</evidence>
<reference evidence="2 3" key="1">
    <citation type="submission" date="2018-09" db="EMBL/GenBank/DDBJ databases">
        <title>Glutamicibacter mishrai S5-52T (LMG 29155T = KCTC 39846T).</title>
        <authorList>
            <person name="Das S.K."/>
        </authorList>
    </citation>
    <scope>NUCLEOTIDE SEQUENCE [LARGE SCALE GENOMIC DNA]</scope>
    <source>
        <strain evidence="2 3">S5-52</strain>
    </source>
</reference>
<feature type="compositionally biased region" description="Basic and acidic residues" evidence="1">
    <location>
        <begin position="432"/>
        <end position="444"/>
    </location>
</feature>